<dbReference type="EMBL" id="MU825406">
    <property type="protein sequence ID" value="KAJ7391452.1"/>
    <property type="molecule type" value="Genomic_DNA"/>
</dbReference>
<reference evidence="2" key="1">
    <citation type="submission" date="2023-01" db="EMBL/GenBank/DDBJ databases">
        <title>Genome assembly of the deep-sea coral Lophelia pertusa.</title>
        <authorList>
            <person name="Herrera S."/>
            <person name="Cordes E."/>
        </authorList>
    </citation>
    <scope>NUCLEOTIDE SEQUENCE</scope>
    <source>
        <strain evidence="2">USNM1676648</strain>
        <tissue evidence="2">Polyp</tissue>
    </source>
</reference>
<gene>
    <name evidence="2" type="ORF">OS493_018499</name>
</gene>
<dbReference type="Proteomes" id="UP001163046">
    <property type="component" value="Unassembled WGS sequence"/>
</dbReference>
<evidence type="ECO:0000256" key="1">
    <source>
        <dbReference type="SAM" id="MobiDB-lite"/>
    </source>
</evidence>
<organism evidence="2 3">
    <name type="scientific">Desmophyllum pertusum</name>
    <dbReference type="NCBI Taxonomy" id="174260"/>
    <lineage>
        <taxon>Eukaryota</taxon>
        <taxon>Metazoa</taxon>
        <taxon>Cnidaria</taxon>
        <taxon>Anthozoa</taxon>
        <taxon>Hexacorallia</taxon>
        <taxon>Scleractinia</taxon>
        <taxon>Caryophylliina</taxon>
        <taxon>Caryophylliidae</taxon>
        <taxon>Desmophyllum</taxon>
    </lineage>
</organism>
<proteinExistence type="predicted"/>
<protein>
    <submittedName>
        <fullName evidence="2">Uncharacterized protein</fullName>
    </submittedName>
</protein>
<feature type="compositionally biased region" description="Acidic residues" evidence="1">
    <location>
        <begin position="56"/>
        <end position="71"/>
    </location>
</feature>
<accession>A0A9X0D8P2</accession>
<dbReference type="AlphaFoldDB" id="A0A9X0D8P2"/>
<keyword evidence="3" id="KW-1185">Reference proteome</keyword>
<evidence type="ECO:0000313" key="3">
    <source>
        <dbReference type="Proteomes" id="UP001163046"/>
    </source>
</evidence>
<feature type="region of interest" description="Disordered" evidence="1">
    <location>
        <begin position="53"/>
        <end position="82"/>
    </location>
</feature>
<sequence length="243" mass="27170">MIWQRKSKQRISQRKCRAELLMCPCSLCLNLVELKKSDVENHIKLFGLANTSSSIEEQETQEENSSESSSEDETKPSCSWETTKLPKVQEIVPVADDNRSPIKSVFSSLANPSDDLASVNCECTETISNASSNSSVSSSVSQIMSDHKDKIEKADERFDESSISIFSISTADIDDESESDGDIREVPDYLQQLTHEEELYLCEKANMLLFERSTVNVLQALCGYFSWFTEHPGTSKSALSDLL</sequence>
<evidence type="ECO:0000313" key="2">
    <source>
        <dbReference type="EMBL" id="KAJ7391452.1"/>
    </source>
</evidence>
<name>A0A9X0D8P2_9CNID</name>
<comment type="caution">
    <text evidence="2">The sequence shown here is derived from an EMBL/GenBank/DDBJ whole genome shotgun (WGS) entry which is preliminary data.</text>
</comment>